<dbReference type="AlphaFoldDB" id="A0A0F7ZLH1"/>
<dbReference type="GO" id="GO:0004301">
    <property type="term" value="F:epoxide hydrolase activity"/>
    <property type="evidence" value="ECO:0007669"/>
    <property type="project" value="TreeGrafter"/>
</dbReference>
<evidence type="ECO:0000256" key="1">
    <source>
        <dbReference type="ARBA" id="ARBA00010088"/>
    </source>
</evidence>
<dbReference type="SUPFAM" id="SSF53474">
    <property type="entry name" value="alpha/beta-Hydrolases"/>
    <property type="match status" value="1"/>
</dbReference>
<feature type="domain" description="Epoxide hydrolase N-terminal" evidence="3">
    <location>
        <begin position="15"/>
        <end position="128"/>
    </location>
</feature>
<dbReference type="OrthoDB" id="7130006at2759"/>
<organism evidence="4 5">
    <name type="scientific">Hirsutella minnesotensis 3608</name>
    <dbReference type="NCBI Taxonomy" id="1043627"/>
    <lineage>
        <taxon>Eukaryota</taxon>
        <taxon>Fungi</taxon>
        <taxon>Dikarya</taxon>
        <taxon>Ascomycota</taxon>
        <taxon>Pezizomycotina</taxon>
        <taxon>Sordariomycetes</taxon>
        <taxon>Hypocreomycetidae</taxon>
        <taxon>Hypocreales</taxon>
        <taxon>Ophiocordycipitaceae</taxon>
        <taxon>Hirsutella</taxon>
    </lineage>
</organism>
<dbReference type="GO" id="GO:0097176">
    <property type="term" value="P:epoxide metabolic process"/>
    <property type="evidence" value="ECO:0007669"/>
    <property type="project" value="TreeGrafter"/>
</dbReference>
<dbReference type="InterPro" id="IPR000639">
    <property type="entry name" value="Epox_hydrolase-like"/>
</dbReference>
<reference evidence="4 5" key="1">
    <citation type="journal article" date="2014" name="Genome Biol. Evol.">
        <title>Comparative genomics and transcriptomics analyses reveal divergent lifestyle features of nematode endoparasitic fungus Hirsutella minnesotensis.</title>
        <authorList>
            <person name="Lai Y."/>
            <person name="Liu K."/>
            <person name="Zhang X."/>
            <person name="Zhang X."/>
            <person name="Li K."/>
            <person name="Wang N."/>
            <person name="Shu C."/>
            <person name="Wu Y."/>
            <person name="Wang C."/>
            <person name="Bushley K.E."/>
            <person name="Xiang M."/>
            <person name="Liu X."/>
        </authorList>
    </citation>
    <scope>NUCLEOTIDE SEQUENCE [LARGE SCALE GENOMIC DNA]</scope>
    <source>
        <strain evidence="4 5">3608</strain>
    </source>
</reference>
<dbReference type="Gene3D" id="3.40.50.1820">
    <property type="entry name" value="alpha/beta hydrolase"/>
    <property type="match status" value="1"/>
</dbReference>
<accession>A0A0F7ZLH1</accession>
<gene>
    <name evidence="4" type="ORF">HIM_04130</name>
</gene>
<dbReference type="InterPro" id="IPR010497">
    <property type="entry name" value="Epoxide_hydro_N"/>
</dbReference>
<keyword evidence="2" id="KW-0378">Hydrolase</keyword>
<evidence type="ECO:0000313" key="4">
    <source>
        <dbReference type="EMBL" id="KJZ76401.1"/>
    </source>
</evidence>
<proteinExistence type="inferred from homology"/>
<evidence type="ECO:0000259" key="3">
    <source>
        <dbReference type="Pfam" id="PF06441"/>
    </source>
</evidence>
<dbReference type="PANTHER" id="PTHR21661:SF39">
    <property type="entry name" value="HYDROLASE, PUTATIVE (AFU_ORTHOLOGUE AFUA_3G08960)-RELATED"/>
    <property type="match status" value="1"/>
</dbReference>
<keyword evidence="5" id="KW-1185">Reference proteome</keyword>
<evidence type="ECO:0000313" key="5">
    <source>
        <dbReference type="Proteomes" id="UP000054481"/>
    </source>
</evidence>
<dbReference type="PIRSF" id="PIRSF001112">
    <property type="entry name" value="Epoxide_hydrolase"/>
    <property type="match status" value="1"/>
</dbReference>
<dbReference type="PRINTS" id="PR00412">
    <property type="entry name" value="EPOXHYDRLASE"/>
</dbReference>
<comment type="similarity">
    <text evidence="1">Belongs to the peptidase S33 family.</text>
</comment>
<dbReference type="PANTHER" id="PTHR21661">
    <property type="entry name" value="EPOXIDE HYDROLASE 1-RELATED"/>
    <property type="match status" value="1"/>
</dbReference>
<dbReference type="InterPro" id="IPR016292">
    <property type="entry name" value="Epoxide_hydrolase"/>
</dbReference>
<evidence type="ECO:0000256" key="2">
    <source>
        <dbReference type="ARBA" id="ARBA00022801"/>
    </source>
</evidence>
<protein>
    <recommendedName>
        <fullName evidence="3">Epoxide hydrolase N-terminal domain-containing protein</fullName>
    </recommendedName>
</protein>
<sequence length="413" mass="46716">MADFSKLPSKATLDVKPFKANVDEEKLQHFKTLLELSPIGPAVFENTNVARKHGMRRDWLQDAKETWLHSFDWRQYESRINSFPNFKASIRDSEGHTVELHFLAMFSERTDAVPVVFLHGWPSSFCEFLDMLDMIKSRYTPKDLPYHIVVPSLPGYAYSSGPPLDREYGIDKAAGVINKLMIGLGFGSGYLAQGGDLGSFISRLLAMNYEACKGMHVNMMSFPASEMAEGATRDESEERALTRAREFIDTSSAFLFEQGSRPATIGLALSASPLALLSWLGEKFLEWSDRDPPLEKILESVTLYWLTDTFPRCLYHNRGMASKDETPKIARISVFTAMSQVQLPYIDKPCGYSMFANEIIPVPRSWAAKTCNLVSFSQHDRGGHFAAMEMPKELLKDVEDYVERVRGELFKND</sequence>
<dbReference type="Pfam" id="PF06441">
    <property type="entry name" value="EHN"/>
    <property type="match status" value="1"/>
</dbReference>
<name>A0A0F7ZLH1_9HYPO</name>
<dbReference type="Proteomes" id="UP000054481">
    <property type="component" value="Unassembled WGS sequence"/>
</dbReference>
<dbReference type="EMBL" id="KQ030511">
    <property type="protein sequence ID" value="KJZ76401.1"/>
    <property type="molecule type" value="Genomic_DNA"/>
</dbReference>
<dbReference type="InterPro" id="IPR029058">
    <property type="entry name" value="AB_hydrolase_fold"/>
</dbReference>